<name>A0A8W8L437_MAGGI</name>
<protein>
    <recommendedName>
        <fullName evidence="2">EGF-like domain-containing protein</fullName>
    </recommendedName>
</protein>
<keyword evidence="1" id="KW-0245">EGF-like domain</keyword>
<dbReference type="Proteomes" id="UP000005408">
    <property type="component" value="Unassembled WGS sequence"/>
</dbReference>
<comment type="caution">
    <text evidence="1">Lacks conserved residue(s) required for the propagation of feature annotation.</text>
</comment>
<proteinExistence type="predicted"/>
<accession>A0A8W8L437</accession>
<organism evidence="3 4">
    <name type="scientific">Magallana gigas</name>
    <name type="common">Pacific oyster</name>
    <name type="synonym">Crassostrea gigas</name>
    <dbReference type="NCBI Taxonomy" id="29159"/>
    <lineage>
        <taxon>Eukaryota</taxon>
        <taxon>Metazoa</taxon>
        <taxon>Spiralia</taxon>
        <taxon>Lophotrochozoa</taxon>
        <taxon>Mollusca</taxon>
        <taxon>Bivalvia</taxon>
        <taxon>Autobranchia</taxon>
        <taxon>Pteriomorphia</taxon>
        <taxon>Ostreida</taxon>
        <taxon>Ostreoidea</taxon>
        <taxon>Ostreidae</taxon>
        <taxon>Magallana</taxon>
    </lineage>
</organism>
<dbReference type="InterPro" id="IPR000742">
    <property type="entry name" value="EGF"/>
</dbReference>
<dbReference type="EnsemblMetazoa" id="G26599.1">
    <property type="protein sequence ID" value="G26599.1:cds"/>
    <property type="gene ID" value="G26599"/>
</dbReference>
<sequence length="125" mass="13566">MADSYILVYLNNKPTRIELSSFETNSLYFAGGIWIGALASRESVVVYVCQRRIPTCDSKSFISGSDISNQCSALTRHCDNANICGTGTCAYSDQSNYICHCEGTGFGGDRCDRCKLPISNISGPI</sequence>
<reference evidence="3" key="1">
    <citation type="submission" date="2022-08" db="UniProtKB">
        <authorList>
            <consortium name="EnsemblMetazoa"/>
        </authorList>
    </citation>
    <scope>IDENTIFICATION</scope>
    <source>
        <strain evidence="3">05x7-T-G4-1.051#20</strain>
    </source>
</reference>
<dbReference type="AlphaFoldDB" id="A0A8W8L437"/>
<keyword evidence="4" id="KW-1185">Reference proteome</keyword>
<dbReference type="PROSITE" id="PS50026">
    <property type="entry name" value="EGF_3"/>
    <property type="match status" value="1"/>
</dbReference>
<evidence type="ECO:0000256" key="1">
    <source>
        <dbReference type="PROSITE-ProRule" id="PRU00076"/>
    </source>
</evidence>
<evidence type="ECO:0000313" key="4">
    <source>
        <dbReference type="Proteomes" id="UP000005408"/>
    </source>
</evidence>
<evidence type="ECO:0000313" key="3">
    <source>
        <dbReference type="EnsemblMetazoa" id="G26599.1:cds"/>
    </source>
</evidence>
<feature type="domain" description="EGF-like" evidence="2">
    <location>
        <begin position="74"/>
        <end position="112"/>
    </location>
</feature>
<evidence type="ECO:0000259" key="2">
    <source>
        <dbReference type="PROSITE" id="PS50026"/>
    </source>
</evidence>